<name>A0A9Q1JMS4_9CARY</name>
<dbReference type="OrthoDB" id="10263751at2759"/>
<dbReference type="InterPro" id="IPR012336">
    <property type="entry name" value="Thioredoxin-like_fold"/>
</dbReference>
<sequence length="154" mass="17248">METQEESNRSRVKKVESKDSWDSFLNQAKDQGRPIVVHFGASWCMPSIAMNSFFEELASTYPDVMFFSVDVDDVKSPRATNDEGGGSLEMLDVGCRRGRVKDWEVASKMEVKAMPTFVLLNKDGTPVDKLVGANPEEIRKRVDSFIQSSGEYAV</sequence>
<comment type="caution">
    <text evidence="2">The sequence shown here is derived from an EMBL/GenBank/DDBJ whole genome shotgun (WGS) entry which is preliminary data.</text>
</comment>
<dbReference type="Pfam" id="PF13098">
    <property type="entry name" value="Thioredoxin_2"/>
    <property type="match status" value="1"/>
</dbReference>
<dbReference type="PANTHER" id="PTHR10438:SF242">
    <property type="entry name" value="THIOREDOXIN-LIKE PROTEIN CXXS1"/>
    <property type="match status" value="1"/>
</dbReference>
<proteinExistence type="predicted"/>
<organism evidence="2 3">
    <name type="scientific">Carnegiea gigantea</name>
    <dbReference type="NCBI Taxonomy" id="171969"/>
    <lineage>
        <taxon>Eukaryota</taxon>
        <taxon>Viridiplantae</taxon>
        <taxon>Streptophyta</taxon>
        <taxon>Embryophyta</taxon>
        <taxon>Tracheophyta</taxon>
        <taxon>Spermatophyta</taxon>
        <taxon>Magnoliopsida</taxon>
        <taxon>eudicotyledons</taxon>
        <taxon>Gunneridae</taxon>
        <taxon>Pentapetalae</taxon>
        <taxon>Caryophyllales</taxon>
        <taxon>Cactineae</taxon>
        <taxon>Cactaceae</taxon>
        <taxon>Cactoideae</taxon>
        <taxon>Echinocereeae</taxon>
        <taxon>Carnegiea</taxon>
    </lineage>
</organism>
<evidence type="ECO:0000313" key="3">
    <source>
        <dbReference type="Proteomes" id="UP001153076"/>
    </source>
</evidence>
<gene>
    <name evidence="2" type="ORF">Cgig2_030896</name>
</gene>
<dbReference type="InterPro" id="IPR013766">
    <property type="entry name" value="Thioredoxin_domain"/>
</dbReference>
<dbReference type="InterPro" id="IPR036249">
    <property type="entry name" value="Thioredoxin-like_sf"/>
</dbReference>
<protein>
    <recommendedName>
        <fullName evidence="1">Thioredoxin domain-containing protein</fullName>
    </recommendedName>
</protein>
<evidence type="ECO:0000313" key="2">
    <source>
        <dbReference type="EMBL" id="KAJ8424940.1"/>
    </source>
</evidence>
<keyword evidence="3" id="KW-1185">Reference proteome</keyword>
<dbReference type="Proteomes" id="UP001153076">
    <property type="component" value="Unassembled WGS sequence"/>
</dbReference>
<dbReference type="SUPFAM" id="SSF52833">
    <property type="entry name" value="Thioredoxin-like"/>
    <property type="match status" value="1"/>
</dbReference>
<dbReference type="CDD" id="cd02947">
    <property type="entry name" value="TRX_family"/>
    <property type="match status" value="1"/>
</dbReference>
<evidence type="ECO:0000259" key="1">
    <source>
        <dbReference type="PROSITE" id="PS51352"/>
    </source>
</evidence>
<dbReference type="Gene3D" id="3.40.30.10">
    <property type="entry name" value="Glutaredoxin"/>
    <property type="match status" value="1"/>
</dbReference>
<accession>A0A9Q1JMS4</accession>
<reference evidence="2" key="1">
    <citation type="submission" date="2022-04" db="EMBL/GenBank/DDBJ databases">
        <title>Carnegiea gigantea Genome sequencing and assembly v2.</title>
        <authorList>
            <person name="Copetti D."/>
            <person name="Sanderson M.J."/>
            <person name="Burquez A."/>
            <person name="Wojciechowski M.F."/>
        </authorList>
    </citation>
    <scope>NUCLEOTIDE SEQUENCE</scope>
    <source>
        <strain evidence="2">SGP5-SGP5p</strain>
        <tissue evidence="2">Aerial part</tissue>
    </source>
</reference>
<feature type="domain" description="Thioredoxin" evidence="1">
    <location>
        <begin position="1"/>
        <end position="147"/>
    </location>
</feature>
<dbReference type="PANTHER" id="PTHR10438">
    <property type="entry name" value="THIOREDOXIN"/>
    <property type="match status" value="1"/>
</dbReference>
<dbReference type="EMBL" id="JAKOGI010001578">
    <property type="protein sequence ID" value="KAJ8424940.1"/>
    <property type="molecule type" value="Genomic_DNA"/>
</dbReference>
<dbReference type="PROSITE" id="PS51352">
    <property type="entry name" value="THIOREDOXIN_2"/>
    <property type="match status" value="1"/>
</dbReference>
<dbReference type="AlphaFoldDB" id="A0A9Q1JMS4"/>
<dbReference type="InterPro" id="IPR050620">
    <property type="entry name" value="Thioredoxin_H-type-like"/>
</dbReference>